<gene>
    <name evidence="2" type="ORF">AAE3_LOCUS3822</name>
</gene>
<keyword evidence="3" id="KW-1185">Reference proteome</keyword>
<dbReference type="PANTHER" id="PTHR43544:SF2">
    <property type="entry name" value="OXIDOREDUCTASE"/>
    <property type="match status" value="1"/>
</dbReference>
<dbReference type="PANTHER" id="PTHR43544">
    <property type="entry name" value="SHORT-CHAIN DEHYDROGENASE/REDUCTASE"/>
    <property type="match status" value="1"/>
</dbReference>
<dbReference type="AlphaFoldDB" id="A0A8S0XNX8"/>
<name>A0A8S0XNX8_CYCAE</name>
<dbReference type="InterPro" id="IPR051468">
    <property type="entry name" value="Fungal_SecMetab_SDRs"/>
</dbReference>
<comment type="caution">
    <text evidence="2">The sequence shown here is derived from an EMBL/GenBank/DDBJ whole genome shotgun (WGS) entry which is preliminary data.</text>
</comment>
<proteinExistence type="inferred from homology"/>
<dbReference type="EMBL" id="CACVBS010000033">
    <property type="protein sequence ID" value="CAA7261497.1"/>
    <property type="molecule type" value="Genomic_DNA"/>
</dbReference>
<evidence type="ECO:0000313" key="2">
    <source>
        <dbReference type="EMBL" id="CAA7261497.1"/>
    </source>
</evidence>
<dbReference type="GO" id="GO:0005737">
    <property type="term" value="C:cytoplasm"/>
    <property type="evidence" value="ECO:0007669"/>
    <property type="project" value="TreeGrafter"/>
</dbReference>
<dbReference type="Proteomes" id="UP000467700">
    <property type="component" value="Unassembled WGS sequence"/>
</dbReference>
<evidence type="ECO:0000313" key="3">
    <source>
        <dbReference type="Proteomes" id="UP000467700"/>
    </source>
</evidence>
<dbReference type="GO" id="GO:0016491">
    <property type="term" value="F:oxidoreductase activity"/>
    <property type="evidence" value="ECO:0007669"/>
    <property type="project" value="TreeGrafter"/>
</dbReference>
<reference evidence="2 3" key="1">
    <citation type="submission" date="2020-01" db="EMBL/GenBank/DDBJ databases">
        <authorList>
            <person name="Gupta K D."/>
        </authorList>
    </citation>
    <scope>NUCLEOTIDE SEQUENCE [LARGE SCALE GENOMIC DNA]</scope>
</reference>
<organism evidence="2 3">
    <name type="scientific">Cyclocybe aegerita</name>
    <name type="common">Black poplar mushroom</name>
    <name type="synonym">Agrocybe aegerita</name>
    <dbReference type="NCBI Taxonomy" id="1973307"/>
    <lineage>
        <taxon>Eukaryota</taxon>
        <taxon>Fungi</taxon>
        <taxon>Dikarya</taxon>
        <taxon>Basidiomycota</taxon>
        <taxon>Agaricomycotina</taxon>
        <taxon>Agaricomycetes</taxon>
        <taxon>Agaricomycetidae</taxon>
        <taxon>Agaricales</taxon>
        <taxon>Agaricineae</taxon>
        <taxon>Bolbitiaceae</taxon>
        <taxon>Cyclocybe</taxon>
    </lineage>
</organism>
<sequence>MRLVSIVSVIKTHLATLESPSQPTDAIPAHMVPSDADFLAALKVLRYLQLPQIALSSDPATPIESVVAHIESHWPVISAGARGAANKKEDLATYTDTSSMLLITSTQLLLECLKDGNKPPKLDILFNNAAQTLTDSTEKEQASIQREISLQSSALAGLILGGSYSPRIKVNDEFKAISIISQDTLSSWTQRISDIPYEDVISAHSVNTFVPFILVRELLPFMSAPALTSPSDSHSQRDDAAPSKPFGYIINVSSREGLFEDSPDHRAKDGYHVHTNMSKAALNMLTETEAGPAWKNGRVAMNTVDPGYMSADPVFMEKQAPPIRTPHRVCASSPSFWASAKTLLRLPTGATSLRTSNLFTQAFTARSSGAYLTPHASVANMQLSNIATFLTLALAALATTPSIREPEKWRNRQPRNNLQLLLPIHCRLRNLKL</sequence>
<comment type="similarity">
    <text evidence="1">Belongs to the short-chain dehydrogenases/reductases (SDR) family.</text>
</comment>
<dbReference type="InterPro" id="IPR036291">
    <property type="entry name" value="NAD(P)-bd_dom_sf"/>
</dbReference>
<dbReference type="OrthoDB" id="191139at2759"/>
<dbReference type="SUPFAM" id="SSF51735">
    <property type="entry name" value="NAD(P)-binding Rossmann-fold domains"/>
    <property type="match status" value="1"/>
</dbReference>
<accession>A0A8S0XNX8</accession>
<protein>
    <submittedName>
        <fullName evidence="2">Uncharacterized protein</fullName>
    </submittedName>
</protein>
<dbReference type="Gene3D" id="3.40.50.720">
    <property type="entry name" value="NAD(P)-binding Rossmann-like Domain"/>
    <property type="match status" value="1"/>
</dbReference>
<evidence type="ECO:0000256" key="1">
    <source>
        <dbReference type="ARBA" id="ARBA00006484"/>
    </source>
</evidence>